<accession>A0ABP8DJL7</accession>
<evidence type="ECO:0000259" key="3">
    <source>
        <dbReference type="Pfam" id="PF00144"/>
    </source>
</evidence>
<comment type="caution">
    <text evidence="4">The sequence shown here is derived from an EMBL/GenBank/DDBJ whole genome shotgun (WGS) entry which is preliminary data.</text>
</comment>
<evidence type="ECO:0000313" key="4">
    <source>
        <dbReference type="EMBL" id="GAA4257679.1"/>
    </source>
</evidence>
<dbReference type="EMBL" id="BAABAT010000028">
    <property type="protein sequence ID" value="GAA4257679.1"/>
    <property type="molecule type" value="Genomic_DNA"/>
</dbReference>
<dbReference type="PROSITE" id="PS51257">
    <property type="entry name" value="PROKAR_LIPOPROTEIN"/>
    <property type="match status" value="1"/>
</dbReference>
<feature type="signal peptide" evidence="2">
    <location>
        <begin position="1"/>
        <end position="22"/>
    </location>
</feature>
<keyword evidence="2" id="KW-0732">Signal</keyword>
<dbReference type="InterPro" id="IPR006311">
    <property type="entry name" value="TAT_signal"/>
</dbReference>
<dbReference type="Proteomes" id="UP001500620">
    <property type="component" value="Unassembled WGS sequence"/>
</dbReference>
<evidence type="ECO:0000256" key="2">
    <source>
        <dbReference type="SAM" id="SignalP"/>
    </source>
</evidence>
<dbReference type="PANTHER" id="PTHR43283">
    <property type="entry name" value="BETA-LACTAMASE-RELATED"/>
    <property type="match status" value="1"/>
</dbReference>
<keyword evidence="1" id="KW-0378">Hydrolase</keyword>
<organism evidence="4 5">
    <name type="scientific">Dactylosporangium darangshiense</name>
    <dbReference type="NCBI Taxonomy" id="579108"/>
    <lineage>
        <taxon>Bacteria</taxon>
        <taxon>Bacillati</taxon>
        <taxon>Actinomycetota</taxon>
        <taxon>Actinomycetes</taxon>
        <taxon>Micromonosporales</taxon>
        <taxon>Micromonosporaceae</taxon>
        <taxon>Dactylosporangium</taxon>
    </lineage>
</organism>
<reference evidence="5" key="1">
    <citation type="journal article" date="2019" name="Int. J. Syst. Evol. Microbiol.">
        <title>The Global Catalogue of Microorganisms (GCM) 10K type strain sequencing project: providing services to taxonomists for standard genome sequencing and annotation.</title>
        <authorList>
            <consortium name="The Broad Institute Genomics Platform"/>
            <consortium name="The Broad Institute Genome Sequencing Center for Infectious Disease"/>
            <person name="Wu L."/>
            <person name="Ma J."/>
        </authorList>
    </citation>
    <scope>NUCLEOTIDE SEQUENCE [LARGE SCALE GENOMIC DNA]</scope>
    <source>
        <strain evidence="5">JCM 17441</strain>
    </source>
</reference>
<feature type="domain" description="Beta-lactamase-related" evidence="3">
    <location>
        <begin position="120"/>
        <end position="405"/>
    </location>
</feature>
<gene>
    <name evidence="4" type="ORF">GCM10022255_075450</name>
</gene>
<dbReference type="PROSITE" id="PS51318">
    <property type="entry name" value="TAT"/>
    <property type="match status" value="1"/>
</dbReference>
<dbReference type="InterPro" id="IPR001466">
    <property type="entry name" value="Beta-lactam-related"/>
</dbReference>
<dbReference type="InterPro" id="IPR050789">
    <property type="entry name" value="Diverse_Enzym_Activities"/>
</dbReference>
<protein>
    <recommendedName>
        <fullName evidence="3">Beta-lactamase-related domain-containing protein</fullName>
    </recommendedName>
</protein>
<dbReference type="RefSeq" id="WP_345134671.1">
    <property type="nucleotide sequence ID" value="NZ_BAABAT010000028.1"/>
</dbReference>
<proteinExistence type="predicted"/>
<evidence type="ECO:0000313" key="5">
    <source>
        <dbReference type="Proteomes" id="UP001500620"/>
    </source>
</evidence>
<dbReference type="PANTHER" id="PTHR43283:SF11">
    <property type="entry name" value="BETA-LACTAMASE-RELATED DOMAIN-CONTAINING PROTEIN"/>
    <property type="match status" value="1"/>
</dbReference>
<dbReference type="InterPro" id="IPR012338">
    <property type="entry name" value="Beta-lactam/transpept-like"/>
</dbReference>
<dbReference type="Gene3D" id="3.40.710.10">
    <property type="entry name" value="DD-peptidase/beta-lactamase superfamily"/>
    <property type="match status" value="1"/>
</dbReference>
<keyword evidence="5" id="KW-1185">Reference proteome</keyword>
<dbReference type="SUPFAM" id="SSF56601">
    <property type="entry name" value="beta-lactamase/transpeptidase-like"/>
    <property type="match status" value="1"/>
</dbReference>
<sequence length="410" mass="42423">MTLTRRRLLALGAASAAGAALAGCDAPRPLPVPVAASPSSASAWSIPVSLPQPWATPPVTRFDAGLRAAVSRYLQPTPEHPEHPLYPGAACFAAVDGRGAAHFAVGDAVRYAADKSELPAAERVPARPDTIYDLASLTKVFTAVLALRLLERGRLDLDAPVSRYLPSFVDKPGITVRMLFTHTSGLSKATPLAGGPPEAQLEHVLREPPVAPPGTAYLYADQNYIALGAIVADLAQDRLDTLVRTQIAAPLGMAGTGYLPPNALLPRIAATEGPLRGTVHDPSAAAFGGVSGHAGLFSTVADLALFGRALLGGGGPLLRPATVELMRTNANARFGPAAAHGLGVDIDQARYMGRLAGRGAFGHTGFTGTSIVMDPHRKALLVLLTNRVHPDAAWGGNNPARKAAADVLAG</sequence>
<name>A0ABP8DJL7_9ACTN</name>
<dbReference type="Pfam" id="PF00144">
    <property type="entry name" value="Beta-lactamase"/>
    <property type="match status" value="1"/>
</dbReference>
<feature type="chain" id="PRO_5045195784" description="Beta-lactamase-related domain-containing protein" evidence="2">
    <location>
        <begin position="23"/>
        <end position="410"/>
    </location>
</feature>
<evidence type="ECO:0000256" key="1">
    <source>
        <dbReference type="ARBA" id="ARBA00022801"/>
    </source>
</evidence>